<protein>
    <recommendedName>
        <fullName evidence="4">Secreted protein</fullName>
    </recommendedName>
</protein>
<organism evidence="2 3">
    <name type="scientific">Thelonectria olida</name>
    <dbReference type="NCBI Taxonomy" id="1576542"/>
    <lineage>
        <taxon>Eukaryota</taxon>
        <taxon>Fungi</taxon>
        <taxon>Dikarya</taxon>
        <taxon>Ascomycota</taxon>
        <taxon>Pezizomycotina</taxon>
        <taxon>Sordariomycetes</taxon>
        <taxon>Hypocreomycetidae</taxon>
        <taxon>Hypocreales</taxon>
        <taxon>Nectriaceae</taxon>
        <taxon>Thelonectria</taxon>
    </lineage>
</organism>
<dbReference type="EMBL" id="JAGPYM010000004">
    <property type="protein sequence ID" value="KAH6895307.1"/>
    <property type="molecule type" value="Genomic_DNA"/>
</dbReference>
<evidence type="ECO:0008006" key="4">
    <source>
        <dbReference type="Google" id="ProtNLM"/>
    </source>
</evidence>
<sequence>MIEFSIHYLLLMSCAAADDSALRGERDNWESNRKSSLTYLGIIRMRVRTTCFLGSKRVAKKWHTKRHRDESQTK</sequence>
<keyword evidence="1" id="KW-0732">Signal</keyword>
<dbReference type="Proteomes" id="UP000777438">
    <property type="component" value="Unassembled WGS sequence"/>
</dbReference>
<gene>
    <name evidence="2" type="ORF">B0T10DRAFT_477606</name>
</gene>
<dbReference type="AlphaFoldDB" id="A0A9P8WC07"/>
<reference evidence="2 3" key="1">
    <citation type="journal article" date="2021" name="Nat. Commun.">
        <title>Genetic determinants of endophytism in the Arabidopsis root mycobiome.</title>
        <authorList>
            <person name="Mesny F."/>
            <person name="Miyauchi S."/>
            <person name="Thiergart T."/>
            <person name="Pickel B."/>
            <person name="Atanasova L."/>
            <person name="Karlsson M."/>
            <person name="Huettel B."/>
            <person name="Barry K.W."/>
            <person name="Haridas S."/>
            <person name="Chen C."/>
            <person name="Bauer D."/>
            <person name="Andreopoulos W."/>
            <person name="Pangilinan J."/>
            <person name="LaButti K."/>
            <person name="Riley R."/>
            <person name="Lipzen A."/>
            <person name="Clum A."/>
            <person name="Drula E."/>
            <person name="Henrissat B."/>
            <person name="Kohler A."/>
            <person name="Grigoriev I.V."/>
            <person name="Martin F.M."/>
            <person name="Hacquard S."/>
        </authorList>
    </citation>
    <scope>NUCLEOTIDE SEQUENCE [LARGE SCALE GENOMIC DNA]</scope>
    <source>
        <strain evidence="2 3">MPI-CAGE-CH-0241</strain>
    </source>
</reference>
<evidence type="ECO:0000256" key="1">
    <source>
        <dbReference type="SAM" id="SignalP"/>
    </source>
</evidence>
<feature type="signal peptide" evidence="1">
    <location>
        <begin position="1"/>
        <end position="17"/>
    </location>
</feature>
<name>A0A9P8WC07_9HYPO</name>
<feature type="chain" id="PRO_5040500516" description="Secreted protein" evidence="1">
    <location>
        <begin position="18"/>
        <end position="74"/>
    </location>
</feature>
<comment type="caution">
    <text evidence="2">The sequence shown here is derived from an EMBL/GenBank/DDBJ whole genome shotgun (WGS) entry which is preliminary data.</text>
</comment>
<accession>A0A9P8WC07</accession>
<keyword evidence="3" id="KW-1185">Reference proteome</keyword>
<evidence type="ECO:0000313" key="3">
    <source>
        <dbReference type="Proteomes" id="UP000777438"/>
    </source>
</evidence>
<evidence type="ECO:0000313" key="2">
    <source>
        <dbReference type="EMBL" id="KAH6895307.1"/>
    </source>
</evidence>
<proteinExistence type="predicted"/>